<dbReference type="Proteomes" id="UP001326715">
    <property type="component" value="Chromosome"/>
</dbReference>
<organism evidence="8 10">
    <name type="scientific">Chitinophaga sancti</name>
    <dbReference type="NCBI Taxonomy" id="1004"/>
    <lineage>
        <taxon>Bacteria</taxon>
        <taxon>Pseudomonadati</taxon>
        <taxon>Bacteroidota</taxon>
        <taxon>Chitinophagia</taxon>
        <taxon>Chitinophagales</taxon>
        <taxon>Chitinophagaceae</taxon>
        <taxon>Chitinophaga</taxon>
    </lineage>
</organism>
<feature type="domain" description="RagB/SusD" evidence="6">
    <location>
        <begin position="339"/>
        <end position="461"/>
    </location>
</feature>
<keyword evidence="3" id="KW-0732">Signal</keyword>
<dbReference type="AlphaFoldDB" id="A0A1K1S659"/>
<dbReference type="SUPFAM" id="SSF48452">
    <property type="entry name" value="TPR-like"/>
    <property type="match status" value="1"/>
</dbReference>
<evidence type="ECO:0000256" key="2">
    <source>
        <dbReference type="ARBA" id="ARBA00006275"/>
    </source>
</evidence>
<comment type="subcellular location">
    <subcellularLocation>
        <location evidence="1">Cell outer membrane</location>
    </subcellularLocation>
</comment>
<name>A0A1K1S659_9BACT</name>
<evidence type="ECO:0000256" key="1">
    <source>
        <dbReference type="ARBA" id="ARBA00004442"/>
    </source>
</evidence>
<dbReference type="CDD" id="cd08977">
    <property type="entry name" value="SusD"/>
    <property type="match status" value="1"/>
</dbReference>
<dbReference type="Pfam" id="PF14322">
    <property type="entry name" value="SusD-like_3"/>
    <property type="match status" value="1"/>
</dbReference>
<evidence type="ECO:0000313" key="10">
    <source>
        <dbReference type="Proteomes" id="UP000183788"/>
    </source>
</evidence>
<dbReference type="EMBL" id="CP140154">
    <property type="protein sequence ID" value="WQG92200.1"/>
    <property type="molecule type" value="Genomic_DNA"/>
</dbReference>
<dbReference type="Gene3D" id="1.25.40.390">
    <property type="match status" value="1"/>
</dbReference>
<dbReference type="EMBL" id="FPIZ01000018">
    <property type="protein sequence ID" value="SFW79806.1"/>
    <property type="molecule type" value="Genomic_DNA"/>
</dbReference>
<sequence>MKKYLIILLAIYAIACNKLIDVGDPENSENGKTVFSHDTSAMSAVTGIYARIMASFPSLLNGGLTICAGLSADEIQPTSSSNSMQEYYINSISTTSNFNRLYLWYYGYTLIYQANACIEGISNSTALSEVISNQLLGECYFLRSLTYFQMIQLFGDVPLVISTNYEENAGLKRTPTIKILSQIKEDLLKATELLTDNYPGNNRIRVNKWAAKALLAKLYLYGGDWADAESASGQVINAGTYRLEKDLNRVFLYDSKEAILQFMPYENGYNTTEGAQFVPSPNGTSLPQYSLTEYLLSAFETGDKRAANWIGRKTVNGVVYTFPYKYKLRINFGPTYAVTEYVMVLRLGEQYLIRAEARAHLNDLAGSIIDLDSIRNRAGLPLIAQTNPGIDVNSLFKILQKERQTELFAEWGARWFDLKREKTVTSVLVSRKQSWKDTDTLYPVPDVELKLNPKLTQNPGYN</sequence>
<protein>
    <submittedName>
        <fullName evidence="9">RagB/SusD family nutrient uptake outer membrane protein</fullName>
    </submittedName>
    <submittedName>
        <fullName evidence="8">SusD family protein</fullName>
    </submittedName>
</protein>
<proteinExistence type="inferred from homology"/>
<evidence type="ECO:0000256" key="3">
    <source>
        <dbReference type="ARBA" id="ARBA00022729"/>
    </source>
</evidence>
<comment type="similarity">
    <text evidence="2">Belongs to the SusD family.</text>
</comment>
<reference evidence="8 10" key="1">
    <citation type="submission" date="2016-11" db="EMBL/GenBank/DDBJ databases">
        <authorList>
            <person name="Jaros S."/>
            <person name="Januszkiewicz K."/>
            <person name="Wedrychowicz H."/>
        </authorList>
    </citation>
    <scope>NUCLEOTIDE SEQUENCE [LARGE SCALE GENOMIC DNA]</scope>
    <source>
        <strain evidence="8 10">DSM 784</strain>
    </source>
</reference>
<evidence type="ECO:0000256" key="4">
    <source>
        <dbReference type="ARBA" id="ARBA00023136"/>
    </source>
</evidence>
<dbReference type="STRING" id="1004.SAMN05661012_04838"/>
<evidence type="ECO:0000259" key="6">
    <source>
        <dbReference type="Pfam" id="PF07980"/>
    </source>
</evidence>
<evidence type="ECO:0000256" key="5">
    <source>
        <dbReference type="ARBA" id="ARBA00023237"/>
    </source>
</evidence>
<evidence type="ECO:0000313" key="8">
    <source>
        <dbReference type="EMBL" id="SFW79806.1"/>
    </source>
</evidence>
<dbReference type="Proteomes" id="UP000183788">
    <property type="component" value="Unassembled WGS sequence"/>
</dbReference>
<accession>A0A1K1S659</accession>
<dbReference type="InterPro" id="IPR012944">
    <property type="entry name" value="SusD_RagB_dom"/>
</dbReference>
<evidence type="ECO:0000313" key="9">
    <source>
        <dbReference type="EMBL" id="WQG92200.1"/>
    </source>
</evidence>
<feature type="domain" description="SusD-like N-terminal" evidence="7">
    <location>
        <begin position="79"/>
        <end position="220"/>
    </location>
</feature>
<keyword evidence="4" id="KW-0472">Membrane</keyword>
<dbReference type="RefSeq" id="WP_072363801.1">
    <property type="nucleotide sequence ID" value="NZ_CP139972.1"/>
</dbReference>
<keyword evidence="11" id="KW-1185">Reference proteome</keyword>
<dbReference type="OrthoDB" id="625727at2"/>
<keyword evidence="5" id="KW-0998">Cell outer membrane</keyword>
<gene>
    <name evidence="8" type="ORF">SAMN05661012_04838</name>
    <name evidence="9" type="ORF">SR876_11850</name>
</gene>
<dbReference type="InterPro" id="IPR011990">
    <property type="entry name" value="TPR-like_helical_dom_sf"/>
</dbReference>
<dbReference type="Pfam" id="PF07980">
    <property type="entry name" value="SusD_RagB"/>
    <property type="match status" value="1"/>
</dbReference>
<evidence type="ECO:0000259" key="7">
    <source>
        <dbReference type="Pfam" id="PF14322"/>
    </source>
</evidence>
<dbReference type="InterPro" id="IPR033985">
    <property type="entry name" value="SusD-like_N"/>
</dbReference>
<reference evidence="9 11" key="2">
    <citation type="submission" date="2023-11" db="EMBL/GenBank/DDBJ databases">
        <title>MicrobeMod: A computational toolkit for identifying prokaryotic methylation and restriction-modification with nanopore sequencing.</title>
        <authorList>
            <person name="Crits-Christoph A."/>
            <person name="Kang S.C."/>
            <person name="Lee H."/>
            <person name="Ostrov N."/>
        </authorList>
    </citation>
    <scope>NUCLEOTIDE SEQUENCE [LARGE SCALE GENOMIC DNA]</scope>
    <source>
        <strain evidence="9 11">ATCC 23090</strain>
    </source>
</reference>
<dbReference type="GO" id="GO:0009279">
    <property type="term" value="C:cell outer membrane"/>
    <property type="evidence" value="ECO:0007669"/>
    <property type="project" value="UniProtKB-SubCell"/>
</dbReference>
<evidence type="ECO:0000313" key="11">
    <source>
        <dbReference type="Proteomes" id="UP001326715"/>
    </source>
</evidence>